<evidence type="ECO:0008006" key="4">
    <source>
        <dbReference type="Google" id="ProtNLM"/>
    </source>
</evidence>
<proteinExistence type="predicted"/>
<feature type="compositionally biased region" description="Low complexity" evidence="1">
    <location>
        <begin position="213"/>
        <end position="237"/>
    </location>
</feature>
<dbReference type="Gene3D" id="2.60.40.10">
    <property type="entry name" value="Immunoglobulins"/>
    <property type="match status" value="1"/>
</dbReference>
<dbReference type="Proteomes" id="UP001642501">
    <property type="component" value="Unassembled WGS sequence"/>
</dbReference>
<dbReference type="InterPro" id="IPR013783">
    <property type="entry name" value="Ig-like_fold"/>
</dbReference>
<organism evidence="2 3">
    <name type="scientific">Sporothrix epigloea</name>
    <dbReference type="NCBI Taxonomy" id="1892477"/>
    <lineage>
        <taxon>Eukaryota</taxon>
        <taxon>Fungi</taxon>
        <taxon>Dikarya</taxon>
        <taxon>Ascomycota</taxon>
        <taxon>Pezizomycotina</taxon>
        <taxon>Sordariomycetes</taxon>
        <taxon>Sordariomycetidae</taxon>
        <taxon>Ophiostomatales</taxon>
        <taxon>Ophiostomataceae</taxon>
        <taxon>Sporothrix</taxon>
    </lineage>
</organism>
<dbReference type="PANTHER" id="PTHR40625">
    <property type="entry name" value="GTP-BINDING PROTEIN ESDC-RELATED"/>
    <property type="match status" value="1"/>
</dbReference>
<feature type="region of interest" description="Disordered" evidence="1">
    <location>
        <begin position="101"/>
        <end position="164"/>
    </location>
</feature>
<evidence type="ECO:0000313" key="3">
    <source>
        <dbReference type="Proteomes" id="UP001642501"/>
    </source>
</evidence>
<protein>
    <recommendedName>
        <fullName evidence="4">GTP-binding protein EsdC</fullName>
    </recommendedName>
</protein>
<keyword evidence="3" id="KW-1185">Reference proteome</keyword>
<dbReference type="InterPro" id="IPR014756">
    <property type="entry name" value="Ig_E-set"/>
</dbReference>
<sequence length="296" mass="32482">MSKVQLSFSLRVSPSVKTVHLLGSWDQYAGHLPLTKDKTSTKSSSWKGNFRFQNNILEPGNRYWYYYIIDGYHVSHNPSESSIIEPTTGQELNVLDVPKAKLPSSSHRSSKTSLSSSSTHKQSSLSQRHSKDKKHSSHSEIPKGRPLSMSQIKCPKPQSPPATRNILTADFDFAELAKKFADTSLDESGCSDALVYDGSYEEASGYFITDHGAASGSSSPVSPTDSDLSYSSDEGSSFNRGTHSSMSGYSTPDSDYSSCTCERYGITRKGDRIRIDCGGIRCGYDHDCSSSDEDFD</sequence>
<dbReference type="PANTHER" id="PTHR40625:SF2">
    <property type="entry name" value="GTP-BINDING PROTEIN ESDC"/>
    <property type="match status" value="1"/>
</dbReference>
<dbReference type="SUPFAM" id="SSF81296">
    <property type="entry name" value="E set domains"/>
    <property type="match status" value="1"/>
</dbReference>
<reference evidence="2 3" key="1">
    <citation type="submission" date="2024-01" db="EMBL/GenBank/DDBJ databases">
        <authorList>
            <person name="Allen C."/>
            <person name="Tagirdzhanova G."/>
        </authorList>
    </citation>
    <scope>NUCLEOTIDE SEQUENCE [LARGE SCALE GENOMIC DNA]</scope>
    <source>
        <strain evidence="2 3">CBS 573.63</strain>
    </source>
</reference>
<feature type="compositionally biased region" description="Polar residues" evidence="1">
    <location>
        <begin position="238"/>
        <end position="255"/>
    </location>
</feature>
<dbReference type="EMBL" id="CAWUOM010000025">
    <property type="protein sequence ID" value="CAK7266481.1"/>
    <property type="molecule type" value="Genomic_DNA"/>
</dbReference>
<accession>A0ABP0DE39</accession>
<comment type="caution">
    <text evidence="2">The sequence shown here is derived from an EMBL/GenBank/DDBJ whole genome shotgun (WGS) entry which is preliminary data.</text>
</comment>
<name>A0ABP0DE39_9PEZI</name>
<gene>
    <name evidence="2" type="ORF">SEPCBS57363_002115</name>
</gene>
<feature type="region of interest" description="Disordered" evidence="1">
    <location>
        <begin position="213"/>
        <end position="255"/>
    </location>
</feature>
<feature type="compositionally biased region" description="Low complexity" evidence="1">
    <location>
        <begin position="104"/>
        <end position="127"/>
    </location>
</feature>
<evidence type="ECO:0000256" key="1">
    <source>
        <dbReference type="SAM" id="MobiDB-lite"/>
    </source>
</evidence>
<evidence type="ECO:0000313" key="2">
    <source>
        <dbReference type="EMBL" id="CAK7266481.1"/>
    </source>
</evidence>